<organism evidence="2 3">
    <name type="scientific">Glutinoglossum americanum</name>
    <dbReference type="NCBI Taxonomy" id="1670608"/>
    <lineage>
        <taxon>Eukaryota</taxon>
        <taxon>Fungi</taxon>
        <taxon>Dikarya</taxon>
        <taxon>Ascomycota</taxon>
        <taxon>Pezizomycotina</taxon>
        <taxon>Geoglossomycetes</taxon>
        <taxon>Geoglossales</taxon>
        <taxon>Geoglossaceae</taxon>
        <taxon>Glutinoglossum</taxon>
    </lineage>
</organism>
<gene>
    <name evidence="2" type="ORF">FGG08_007200</name>
</gene>
<keyword evidence="1" id="KW-0472">Membrane</keyword>
<keyword evidence="1" id="KW-0812">Transmembrane</keyword>
<feature type="transmembrane region" description="Helical" evidence="1">
    <location>
        <begin position="107"/>
        <end position="127"/>
    </location>
</feature>
<name>A0A9P8I5U3_9PEZI</name>
<accession>A0A9P8I5U3</accession>
<feature type="transmembrane region" description="Helical" evidence="1">
    <location>
        <begin position="58"/>
        <end position="87"/>
    </location>
</feature>
<dbReference type="Proteomes" id="UP000698800">
    <property type="component" value="Unassembled WGS sequence"/>
</dbReference>
<keyword evidence="3" id="KW-1185">Reference proteome</keyword>
<dbReference type="AlphaFoldDB" id="A0A9P8I5U3"/>
<dbReference type="EMBL" id="JAGHQL010000260">
    <property type="protein sequence ID" value="KAH0534203.1"/>
    <property type="molecule type" value="Genomic_DNA"/>
</dbReference>
<protein>
    <submittedName>
        <fullName evidence="2">Uncharacterized protein</fullName>
    </submittedName>
</protein>
<evidence type="ECO:0000313" key="2">
    <source>
        <dbReference type="EMBL" id="KAH0534203.1"/>
    </source>
</evidence>
<keyword evidence="1" id="KW-1133">Transmembrane helix</keyword>
<feature type="transmembrane region" description="Helical" evidence="1">
    <location>
        <begin position="202"/>
        <end position="223"/>
    </location>
</feature>
<proteinExistence type="predicted"/>
<sequence>DIAALALLSLLPQAYLLTMFYRVHLATALALAAVDLLALTLPTALLRRKRISLAAQPLANLPVPVVLLASSIYALAAHASFLTWAPAHLAAHFVGLRDISFAHDAQFPHLVAWFLPLGVAAGAFVYLPAAAAAAPGAGDAAAGMYSPAMEKWWERLVRKYWTRLAPRTKVIVKRTAAVVVVGGGKSWLHTWAMLEGVDAFGAAGYIGIFELGALVTGIVYWWVGNA</sequence>
<evidence type="ECO:0000256" key="1">
    <source>
        <dbReference type="SAM" id="Phobius"/>
    </source>
</evidence>
<evidence type="ECO:0000313" key="3">
    <source>
        <dbReference type="Proteomes" id="UP000698800"/>
    </source>
</evidence>
<comment type="caution">
    <text evidence="2">The sequence shown here is derived from an EMBL/GenBank/DDBJ whole genome shotgun (WGS) entry which is preliminary data.</text>
</comment>
<reference evidence="2" key="1">
    <citation type="submission" date="2021-03" db="EMBL/GenBank/DDBJ databases">
        <title>Comparative genomics and phylogenomic investigation of the class Geoglossomycetes provide insights into ecological specialization and systematics.</title>
        <authorList>
            <person name="Melie T."/>
            <person name="Pirro S."/>
            <person name="Miller A.N."/>
            <person name="Quandt A."/>
        </authorList>
    </citation>
    <scope>NUCLEOTIDE SEQUENCE</scope>
    <source>
        <strain evidence="2">GBOQ0MN5Z8</strain>
    </source>
</reference>
<feature type="transmembrane region" description="Helical" evidence="1">
    <location>
        <begin position="26"/>
        <end position="46"/>
    </location>
</feature>
<dbReference type="OrthoDB" id="5394254at2759"/>
<feature type="non-terminal residue" evidence="2">
    <location>
        <position position="1"/>
    </location>
</feature>